<accession>A0A3P7YJV0</accession>
<dbReference type="WBParaSite" id="HPBE_0000867201-mRNA-1">
    <property type="protein sequence ID" value="HPBE_0000867201-mRNA-1"/>
    <property type="gene ID" value="HPBE_0000867201"/>
</dbReference>
<gene>
    <name evidence="2" type="ORF">HPBE_LOCUS8673</name>
</gene>
<dbReference type="EMBL" id="UZAH01026220">
    <property type="protein sequence ID" value="VDO77299.1"/>
    <property type="molecule type" value="Genomic_DNA"/>
</dbReference>
<proteinExistence type="predicted"/>
<accession>A0A183FMN2</accession>
<sequence length="130" mass="14549">MGAHADGFTFIQKTRTFTTLTELGKSSSAGKLRWRFIGVSSANARPNGQLRVGGTQRDVGQAQVRRGDIVAKSETTATRLSIPHRRTCHRRNRPGLESQPSTCAADREDLLGETEDRVEEMSTWRHFRSH</sequence>
<reference evidence="4" key="2">
    <citation type="submission" date="2019-09" db="UniProtKB">
        <authorList>
            <consortium name="WormBaseParasite"/>
        </authorList>
    </citation>
    <scope>IDENTIFICATION</scope>
</reference>
<name>A0A183FMN2_HELPZ</name>
<dbReference type="Proteomes" id="UP000050761">
    <property type="component" value="Unassembled WGS sequence"/>
</dbReference>
<evidence type="ECO:0000313" key="4">
    <source>
        <dbReference type="WBParaSite" id="HPBE_0000867201-mRNA-1"/>
    </source>
</evidence>
<evidence type="ECO:0000313" key="2">
    <source>
        <dbReference type="EMBL" id="VDO77299.1"/>
    </source>
</evidence>
<organism evidence="3 4">
    <name type="scientific">Heligmosomoides polygyrus</name>
    <name type="common">Parasitic roundworm</name>
    <dbReference type="NCBI Taxonomy" id="6339"/>
    <lineage>
        <taxon>Eukaryota</taxon>
        <taxon>Metazoa</taxon>
        <taxon>Ecdysozoa</taxon>
        <taxon>Nematoda</taxon>
        <taxon>Chromadorea</taxon>
        <taxon>Rhabditida</taxon>
        <taxon>Rhabditina</taxon>
        <taxon>Rhabditomorpha</taxon>
        <taxon>Strongyloidea</taxon>
        <taxon>Heligmosomidae</taxon>
        <taxon>Heligmosomoides</taxon>
    </lineage>
</organism>
<evidence type="ECO:0000313" key="3">
    <source>
        <dbReference type="Proteomes" id="UP000050761"/>
    </source>
</evidence>
<feature type="region of interest" description="Disordered" evidence="1">
    <location>
        <begin position="90"/>
        <end position="111"/>
    </location>
</feature>
<keyword evidence="3" id="KW-1185">Reference proteome</keyword>
<evidence type="ECO:0000256" key="1">
    <source>
        <dbReference type="SAM" id="MobiDB-lite"/>
    </source>
</evidence>
<dbReference type="AlphaFoldDB" id="A0A183FMN2"/>
<protein>
    <submittedName>
        <fullName evidence="2 4">Uncharacterized protein</fullName>
    </submittedName>
</protein>
<reference evidence="2 3" key="1">
    <citation type="submission" date="2018-11" db="EMBL/GenBank/DDBJ databases">
        <authorList>
            <consortium name="Pathogen Informatics"/>
        </authorList>
    </citation>
    <scope>NUCLEOTIDE SEQUENCE [LARGE SCALE GENOMIC DNA]</scope>
</reference>